<reference evidence="1" key="1">
    <citation type="journal article" date="2023" name="Microbiol Resour">
        <title>Genome Sequences of Rhodoplanes serenus and Two Thermotolerant Strains, Rhodoplanes tepidamans and 'Rhodoplanes cryptolactis,' Further Refine the Genus.</title>
        <authorList>
            <person name="Rayyan A.A."/>
            <person name="Kyndt J.A."/>
        </authorList>
    </citation>
    <scope>NUCLEOTIDE SEQUENCE</scope>
    <source>
        <strain evidence="1">DSM 9987</strain>
    </source>
</reference>
<keyword evidence="2" id="KW-1185">Reference proteome</keyword>
<gene>
    <name evidence="1" type="ORF">PQJ73_05695</name>
</gene>
<protein>
    <submittedName>
        <fullName evidence="1">Uncharacterized protein</fullName>
    </submittedName>
</protein>
<proteinExistence type="predicted"/>
<sequence>MLHRSGGAGAVVERDPYFVATTPFPGAPTVVCWRETWERKLGPAGRTGPGTESLVVRTLADPTAVVAGTSNPGYVAFVNSREASPGSGAPFVVFVDPLGVPWPAVASIGYRRDFRDLTRHVLLWPFPTSGPGSPT</sequence>
<dbReference type="EMBL" id="JAQQLI010000005">
    <property type="protein sequence ID" value="MDC7785169.1"/>
    <property type="molecule type" value="Genomic_DNA"/>
</dbReference>
<name>A0ABT5J689_RHOTP</name>
<reference evidence="1" key="2">
    <citation type="submission" date="2023-02" db="EMBL/GenBank/DDBJ databases">
        <authorList>
            <person name="Rayyan A."/>
            <person name="Meyer T."/>
            <person name="Kyndt J.A."/>
        </authorList>
    </citation>
    <scope>NUCLEOTIDE SEQUENCE</scope>
    <source>
        <strain evidence="1">DSM 9987</strain>
    </source>
</reference>
<evidence type="ECO:0000313" key="2">
    <source>
        <dbReference type="Proteomes" id="UP001165652"/>
    </source>
</evidence>
<dbReference type="Proteomes" id="UP001165652">
    <property type="component" value="Unassembled WGS sequence"/>
</dbReference>
<evidence type="ECO:0000313" key="1">
    <source>
        <dbReference type="EMBL" id="MDC7785169.1"/>
    </source>
</evidence>
<organism evidence="1 2">
    <name type="scientific">Rhodoplanes tepidamans</name>
    <name type="common">Rhodoplanes cryptolactis</name>
    <dbReference type="NCBI Taxonomy" id="200616"/>
    <lineage>
        <taxon>Bacteria</taxon>
        <taxon>Pseudomonadati</taxon>
        <taxon>Pseudomonadota</taxon>
        <taxon>Alphaproteobacteria</taxon>
        <taxon>Hyphomicrobiales</taxon>
        <taxon>Nitrobacteraceae</taxon>
        <taxon>Rhodoplanes</taxon>
    </lineage>
</organism>
<accession>A0ABT5J689</accession>
<comment type="caution">
    <text evidence="1">The sequence shown here is derived from an EMBL/GenBank/DDBJ whole genome shotgun (WGS) entry which is preliminary data.</text>
</comment>
<dbReference type="RefSeq" id="WP_272776015.1">
    <property type="nucleotide sequence ID" value="NZ_JAQQLI010000005.1"/>
</dbReference>